<sequence>MASVVGEREIDLSKLSIEQLNQLKTQLGEELETITRHYASLREAQSRLNGCRTSVNELAPTKNGDEILVPLTQSLYVPGTISDADKVLVDVGTGYYIEKTLPKAKEYLEKKIAVINTNAESVAQVLTQKEKSLRMVSGYFQKKLMVMSQTSQARQAQRAAQGMS</sequence>
<dbReference type="NCBIfam" id="TIGR00293">
    <property type="entry name" value="prefoldin subunit alpha"/>
    <property type="match status" value="1"/>
</dbReference>
<reference evidence="3 4" key="1">
    <citation type="submission" date="2019-01" db="EMBL/GenBank/DDBJ databases">
        <title>Nuclear Genome Assembly of the Microalgal Biofuel strain Nannochloropsis salina CCMP1776.</title>
        <authorList>
            <person name="Hovde B."/>
        </authorList>
    </citation>
    <scope>NUCLEOTIDE SEQUENCE [LARGE SCALE GENOMIC DNA]</scope>
    <source>
        <strain evidence="3 4">CCMP1776</strain>
    </source>
</reference>
<dbReference type="GO" id="GO:0005737">
    <property type="term" value="C:cytoplasm"/>
    <property type="evidence" value="ECO:0007669"/>
    <property type="project" value="TreeGrafter"/>
</dbReference>
<dbReference type="GO" id="GO:0051082">
    <property type="term" value="F:unfolded protein binding"/>
    <property type="evidence" value="ECO:0007669"/>
    <property type="project" value="InterPro"/>
</dbReference>
<dbReference type="EMBL" id="SDOX01000051">
    <property type="protein sequence ID" value="TFJ83227.1"/>
    <property type="molecule type" value="Genomic_DNA"/>
</dbReference>
<dbReference type="InterPro" id="IPR009053">
    <property type="entry name" value="Prefoldin"/>
</dbReference>
<dbReference type="CDD" id="cd23157">
    <property type="entry name" value="Prefoldin_5"/>
    <property type="match status" value="1"/>
</dbReference>
<dbReference type="OrthoDB" id="10267474at2759"/>
<dbReference type="FunFam" id="1.10.287.370:FF:000004">
    <property type="entry name" value="Probable prefoldin subunit 5"/>
    <property type="match status" value="1"/>
</dbReference>
<organism evidence="3 4">
    <name type="scientific">Nannochloropsis salina CCMP1776</name>
    <dbReference type="NCBI Taxonomy" id="1027361"/>
    <lineage>
        <taxon>Eukaryota</taxon>
        <taxon>Sar</taxon>
        <taxon>Stramenopiles</taxon>
        <taxon>Ochrophyta</taxon>
        <taxon>Eustigmatophyceae</taxon>
        <taxon>Eustigmatales</taxon>
        <taxon>Monodopsidaceae</taxon>
        <taxon>Microchloropsis</taxon>
        <taxon>Microchloropsis salina</taxon>
    </lineage>
</organism>
<keyword evidence="2" id="KW-0143">Chaperone</keyword>
<dbReference type="GO" id="GO:0016272">
    <property type="term" value="C:prefoldin complex"/>
    <property type="evidence" value="ECO:0007669"/>
    <property type="project" value="InterPro"/>
</dbReference>
<evidence type="ECO:0000313" key="4">
    <source>
        <dbReference type="Proteomes" id="UP000355283"/>
    </source>
</evidence>
<accession>A0A4D9CYE9</accession>
<dbReference type="InterPro" id="IPR004127">
    <property type="entry name" value="Prefoldin_subunit_alpha"/>
</dbReference>
<dbReference type="Gene3D" id="1.10.287.370">
    <property type="match status" value="1"/>
</dbReference>
<name>A0A4D9CYE9_9STRA</name>
<dbReference type="PANTHER" id="PTHR12674">
    <property type="entry name" value="PREFOLDIN SUBUNIT 5"/>
    <property type="match status" value="1"/>
</dbReference>
<dbReference type="AlphaFoldDB" id="A0A4D9CYE9"/>
<keyword evidence="4" id="KW-1185">Reference proteome</keyword>
<dbReference type="GO" id="GO:1990115">
    <property type="term" value="P:RNA polymerase III assembly"/>
    <property type="evidence" value="ECO:0007669"/>
    <property type="project" value="TreeGrafter"/>
</dbReference>
<evidence type="ECO:0000256" key="1">
    <source>
        <dbReference type="ARBA" id="ARBA00010048"/>
    </source>
</evidence>
<dbReference type="GO" id="GO:1990114">
    <property type="term" value="P:RNA polymerase II core complex assembly"/>
    <property type="evidence" value="ECO:0007669"/>
    <property type="project" value="TreeGrafter"/>
</dbReference>
<dbReference type="Proteomes" id="UP000355283">
    <property type="component" value="Unassembled WGS sequence"/>
</dbReference>
<dbReference type="InterPro" id="IPR011599">
    <property type="entry name" value="PFD_alpha_archaea"/>
</dbReference>
<dbReference type="Pfam" id="PF02996">
    <property type="entry name" value="Prefoldin"/>
    <property type="match status" value="1"/>
</dbReference>
<evidence type="ECO:0000256" key="2">
    <source>
        <dbReference type="ARBA" id="ARBA00023186"/>
    </source>
</evidence>
<gene>
    <name evidence="3" type="ORF">NSK_005472</name>
</gene>
<comment type="caution">
    <text evidence="3">The sequence shown here is derived from an EMBL/GenBank/DDBJ whole genome shotgun (WGS) entry which is preliminary data.</text>
</comment>
<evidence type="ECO:0000313" key="3">
    <source>
        <dbReference type="EMBL" id="TFJ83227.1"/>
    </source>
</evidence>
<dbReference type="GO" id="GO:0006457">
    <property type="term" value="P:protein folding"/>
    <property type="evidence" value="ECO:0007669"/>
    <property type="project" value="InterPro"/>
</dbReference>
<dbReference type="GO" id="GO:1990113">
    <property type="term" value="P:RNA polymerase I assembly"/>
    <property type="evidence" value="ECO:0007669"/>
    <property type="project" value="TreeGrafter"/>
</dbReference>
<evidence type="ECO:0008006" key="5">
    <source>
        <dbReference type="Google" id="ProtNLM"/>
    </source>
</evidence>
<comment type="similarity">
    <text evidence="1">Belongs to the prefoldin subunit alpha family.</text>
</comment>
<proteinExistence type="inferred from homology"/>
<protein>
    <recommendedName>
        <fullName evidence="5">Prefoldin subunit 5</fullName>
    </recommendedName>
</protein>
<dbReference type="SUPFAM" id="SSF46579">
    <property type="entry name" value="Prefoldin"/>
    <property type="match status" value="1"/>
</dbReference>
<dbReference type="PANTHER" id="PTHR12674:SF2">
    <property type="entry name" value="PREFOLDIN SUBUNIT 5"/>
    <property type="match status" value="1"/>
</dbReference>